<reference evidence="1 2" key="1">
    <citation type="submission" date="2019-06" db="EMBL/GenBank/DDBJ databases">
        <title>Sorghum-associated microbial communities from plants grown in Nebraska, USA.</title>
        <authorList>
            <person name="Schachtman D."/>
        </authorList>
    </citation>
    <scope>NUCLEOTIDE SEQUENCE [LARGE SCALE GENOMIC DNA]</scope>
    <source>
        <strain evidence="1 2">2482</strain>
    </source>
</reference>
<comment type="caution">
    <text evidence="1">The sequence shown here is derived from an EMBL/GenBank/DDBJ whole genome shotgun (WGS) entry which is preliminary data.</text>
</comment>
<name>A0A561DYH1_9BACI</name>
<dbReference type="RefSeq" id="WP_144562113.1">
    <property type="nucleotide sequence ID" value="NZ_VIVN01000001.1"/>
</dbReference>
<evidence type="ECO:0000313" key="1">
    <source>
        <dbReference type="EMBL" id="TWE08424.1"/>
    </source>
</evidence>
<gene>
    <name evidence="1" type="ORF">FB550_101447</name>
</gene>
<evidence type="ECO:0000313" key="2">
    <source>
        <dbReference type="Proteomes" id="UP000319671"/>
    </source>
</evidence>
<protein>
    <recommendedName>
        <fullName evidence="3">Antibiotic biosynthesis monooxygenase</fullName>
    </recommendedName>
</protein>
<dbReference type="EMBL" id="VIVN01000001">
    <property type="protein sequence ID" value="TWE08424.1"/>
    <property type="molecule type" value="Genomic_DNA"/>
</dbReference>
<dbReference type="AlphaFoldDB" id="A0A561DYH1"/>
<sequence>MSVYVHQTFVIKQDKFKEGIENLREIKKFRTENYDHKFEILTPISGEDHTYAILSIYEGLAEMELQNKKMFEDEEYIELIGPFFLENIEQGSMYTQIYRSLSERKPDKKKEKEQK</sequence>
<keyword evidence="2" id="KW-1185">Reference proteome</keyword>
<accession>A0A561DYH1</accession>
<evidence type="ECO:0008006" key="3">
    <source>
        <dbReference type="Google" id="ProtNLM"/>
    </source>
</evidence>
<organism evidence="1 2">
    <name type="scientific">Neobacillus bataviensis</name>
    <dbReference type="NCBI Taxonomy" id="220685"/>
    <lineage>
        <taxon>Bacteria</taxon>
        <taxon>Bacillati</taxon>
        <taxon>Bacillota</taxon>
        <taxon>Bacilli</taxon>
        <taxon>Bacillales</taxon>
        <taxon>Bacillaceae</taxon>
        <taxon>Neobacillus</taxon>
    </lineage>
</organism>
<proteinExistence type="predicted"/>
<dbReference type="Proteomes" id="UP000319671">
    <property type="component" value="Unassembled WGS sequence"/>
</dbReference>